<sequence length="76" mass="8998">MPDKPTDKKLTFVEWIAERQNINIERAKNLIELYTDDITILGGIHDGDCIGEHAICFLCELEKWLTEYHKYFKQNK</sequence>
<dbReference type="EMBL" id="LAZR01004254">
    <property type="protein sequence ID" value="KKN10326.1"/>
    <property type="molecule type" value="Genomic_DNA"/>
</dbReference>
<proteinExistence type="predicted"/>
<gene>
    <name evidence="1" type="ORF">LCGC14_1037640</name>
</gene>
<protein>
    <submittedName>
        <fullName evidence="1">Uncharacterized protein</fullName>
    </submittedName>
</protein>
<reference evidence="1" key="1">
    <citation type="journal article" date="2015" name="Nature">
        <title>Complex archaea that bridge the gap between prokaryotes and eukaryotes.</title>
        <authorList>
            <person name="Spang A."/>
            <person name="Saw J.H."/>
            <person name="Jorgensen S.L."/>
            <person name="Zaremba-Niedzwiedzka K."/>
            <person name="Martijn J."/>
            <person name="Lind A.E."/>
            <person name="van Eijk R."/>
            <person name="Schleper C."/>
            <person name="Guy L."/>
            <person name="Ettema T.J."/>
        </authorList>
    </citation>
    <scope>NUCLEOTIDE SEQUENCE</scope>
</reference>
<comment type="caution">
    <text evidence="1">The sequence shown here is derived from an EMBL/GenBank/DDBJ whole genome shotgun (WGS) entry which is preliminary data.</text>
</comment>
<name>A0A0F9QB07_9ZZZZ</name>
<organism evidence="1">
    <name type="scientific">marine sediment metagenome</name>
    <dbReference type="NCBI Taxonomy" id="412755"/>
    <lineage>
        <taxon>unclassified sequences</taxon>
        <taxon>metagenomes</taxon>
        <taxon>ecological metagenomes</taxon>
    </lineage>
</organism>
<accession>A0A0F9QB07</accession>
<dbReference type="AlphaFoldDB" id="A0A0F9QB07"/>
<evidence type="ECO:0000313" key="1">
    <source>
        <dbReference type="EMBL" id="KKN10326.1"/>
    </source>
</evidence>